<name>A0ABZ3IN71_9FIRM</name>
<dbReference type="Proteomes" id="UP000216752">
    <property type="component" value="Chromosome"/>
</dbReference>
<keyword evidence="1" id="KW-0472">Membrane</keyword>
<accession>A0ABZ3IN71</accession>
<reference evidence="2" key="1">
    <citation type="submission" date="2024-05" db="EMBL/GenBank/DDBJ databases">
        <title>Isolation and characterization of Sporomusa carbonis sp. nov., a carboxydotrophic hydrogenogen in the genus of Sporomusa isolated from a charcoal burning pile.</title>
        <authorList>
            <person name="Boeer T."/>
            <person name="Rosenbaum F."/>
            <person name="Eysell L."/>
            <person name="Mueller V."/>
            <person name="Daniel R."/>
            <person name="Poehlein A."/>
        </authorList>
    </citation>
    <scope>NUCLEOTIDE SEQUENCE [LARGE SCALE GENOMIC DNA]</scope>
    <source>
        <strain evidence="2">DSM 10669</strain>
    </source>
</reference>
<organism evidence="2 3">
    <name type="scientific">Sporomusa silvacetica DSM 10669</name>
    <dbReference type="NCBI Taxonomy" id="1123289"/>
    <lineage>
        <taxon>Bacteria</taxon>
        <taxon>Bacillati</taxon>
        <taxon>Bacillota</taxon>
        <taxon>Negativicutes</taxon>
        <taxon>Selenomonadales</taxon>
        <taxon>Sporomusaceae</taxon>
        <taxon>Sporomusa</taxon>
    </lineage>
</organism>
<feature type="transmembrane region" description="Helical" evidence="1">
    <location>
        <begin position="79"/>
        <end position="101"/>
    </location>
</feature>
<dbReference type="RefSeq" id="WP_373665297.1">
    <property type="nucleotide sequence ID" value="NZ_CP155573.1"/>
</dbReference>
<feature type="transmembrane region" description="Helical" evidence="1">
    <location>
        <begin position="6"/>
        <end position="30"/>
    </location>
</feature>
<evidence type="ECO:0000313" key="2">
    <source>
        <dbReference type="EMBL" id="XFO67164.1"/>
    </source>
</evidence>
<feature type="transmembrane region" description="Helical" evidence="1">
    <location>
        <begin position="42"/>
        <end position="59"/>
    </location>
</feature>
<keyword evidence="1" id="KW-1133">Transmembrane helix</keyword>
<keyword evidence="3" id="KW-1185">Reference proteome</keyword>
<keyword evidence="1" id="KW-0812">Transmembrane</keyword>
<sequence length="152" mass="17062">MFMSILMVLMTIYITIPMVITGYLLGLFLLQSNPMKFSDLRKLLGLFYGTAVLWIYSNQVLAGSLQPVTSSFFSKSGHYIVSHAILAFCLLMIAIIFQILISSWQSKGSPYFGEHFIASAVCNAQNEQGEYYCYVREIGGINPWNPEHPESG</sequence>
<proteinExistence type="predicted"/>
<protein>
    <submittedName>
        <fullName evidence="2">Uncharacterized protein</fullName>
    </submittedName>
</protein>
<dbReference type="EMBL" id="CP155573">
    <property type="protein sequence ID" value="XFO67164.1"/>
    <property type="molecule type" value="Genomic_DNA"/>
</dbReference>
<evidence type="ECO:0000256" key="1">
    <source>
        <dbReference type="SAM" id="Phobius"/>
    </source>
</evidence>
<gene>
    <name evidence="2" type="ORF">SPSIL_033530</name>
</gene>
<evidence type="ECO:0000313" key="3">
    <source>
        <dbReference type="Proteomes" id="UP000216752"/>
    </source>
</evidence>